<feature type="domain" description="Glucose/Sorbosone dehydrogenase" evidence="1">
    <location>
        <begin position="56"/>
        <end position="375"/>
    </location>
</feature>
<name>A0ABV5J3A7_9BACT</name>
<comment type="caution">
    <text evidence="2">The sequence shown here is derived from an EMBL/GenBank/DDBJ whole genome shotgun (WGS) entry which is preliminary data.</text>
</comment>
<proteinExistence type="predicted"/>
<keyword evidence="3" id="KW-1185">Reference proteome</keyword>
<dbReference type="InterPro" id="IPR011042">
    <property type="entry name" value="6-blade_b-propeller_TolB-like"/>
</dbReference>
<dbReference type="InterPro" id="IPR012938">
    <property type="entry name" value="Glc/Sorbosone_DH"/>
</dbReference>
<dbReference type="GO" id="GO:0016491">
    <property type="term" value="F:oxidoreductase activity"/>
    <property type="evidence" value="ECO:0007669"/>
    <property type="project" value="UniProtKB-KW"/>
</dbReference>
<sequence>MLRYPFNIINPIFTVILILTVNLACAQSDRPSVKEDQPPIMGDKKNYQVETVVDGLSVPWGMAFLPDGSLLITEREGDIILAKENNKTQIEGGPEVVARGQGGLLDVILHPNYENNGWLYLSYSSSEGEEDGANTAIMRAKLEGSQLTDQEVIYKAVPNTRKGQHFGSRMAFGDDGYLYFSIGERGERDVNPQDITRDGGKIYRLNPDGSIPEDNPFYNESNAKKAIYSYGHRNPQGMFKHPETGEIWVNEHGPRGGDEINIVKKGANYGWPLVSYGINYSGTTFTELTSHPDMEQPFYYWVPSIAPSGFEIITGDHYPEWKGDLLVGSLKFQYLEKLSIENNRVVKREKLLDEMGRIRNVKIGPDGYIYVGVEGKGIVKIIPKN</sequence>
<dbReference type="InterPro" id="IPR011041">
    <property type="entry name" value="Quinoprot_gluc/sorb_DH_b-prop"/>
</dbReference>
<evidence type="ECO:0000313" key="2">
    <source>
        <dbReference type="EMBL" id="MFB9211196.1"/>
    </source>
</evidence>
<dbReference type="PANTHER" id="PTHR19328:SF75">
    <property type="entry name" value="ALDOSE SUGAR DEHYDROGENASE YLII"/>
    <property type="match status" value="1"/>
</dbReference>
<dbReference type="EC" id="1.1.5.-" evidence="2"/>
<evidence type="ECO:0000313" key="3">
    <source>
        <dbReference type="Proteomes" id="UP001589654"/>
    </source>
</evidence>
<dbReference type="Proteomes" id="UP001589654">
    <property type="component" value="Unassembled WGS sequence"/>
</dbReference>
<dbReference type="Gene3D" id="2.120.10.30">
    <property type="entry name" value="TolB, C-terminal domain"/>
    <property type="match status" value="1"/>
</dbReference>
<reference evidence="2 3" key="1">
    <citation type="submission" date="2024-09" db="EMBL/GenBank/DDBJ databases">
        <authorList>
            <person name="Sun Q."/>
            <person name="Mori K."/>
        </authorList>
    </citation>
    <scope>NUCLEOTIDE SEQUENCE [LARGE SCALE GENOMIC DNA]</scope>
    <source>
        <strain evidence="2 3">CECT 7682</strain>
    </source>
</reference>
<keyword evidence="2" id="KW-0560">Oxidoreductase</keyword>
<accession>A0ABV5J3A7</accession>
<dbReference type="RefSeq" id="WP_290249142.1">
    <property type="nucleotide sequence ID" value="NZ_JAUFQT010000002.1"/>
</dbReference>
<evidence type="ECO:0000259" key="1">
    <source>
        <dbReference type="Pfam" id="PF07995"/>
    </source>
</evidence>
<protein>
    <submittedName>
        <fullName evidence="2">PQQ-dependent sugar dehydrogenase</fullName>
        <ecNumber evidence="2">1.1.5.-</ecNumber>
    </submittedName>
</protein>
<gene>
    <name evidence="2" type="ORF">ACFFUR_05215</name>
</gene>
<dbReference type="EMBL" id="JBHMEW010000044">
    <property type="protein sequence ID" value="MFB9211196.1"/>
    <property type="molecule type" value="Genomic_DNA"/>
</dbReference>
<dbReference type="PANTHER" id="PTHR19328">
    <property type="entry name" value="HEDGEHOG-INTERACTING PROTEIN"/>
    <property type="match status" value="1"/>
</dbReference>
<dbReference type="Pfam" id="PF07995">
    <property type="entry name" value="GSDH"/>
    <property type="match status" value="1"/>
</dbReference>
<organism evidence="2 3">
    <name type="scientific">Echinicola jeungdonensis</name>
    <dbReference type="NCBI Taxonomy" id="709343"/>
    <lineage>
        <taxon>Bacteria</taxon>
        <taxon>Pseudomonadati</taxon>
        <taxon>Bacteroidota</taxon>
        <taxon>Cytophagia</taxon>
        <taxon>Cytophagales</taxon>
        <taxon>Cyclobacteriaceae</taxon>
        <taxon>Echinicola</taxon>
    </lineage>
</organism>
<dbReference type="SUPFAM" id="SSF50952">
    <property type="entry name" value="Soluble quinoprotein glucose dehydrogenase"/>
    <property type="match status" value="1"/>
</dbReference>